<proteinExistence type="inferred from homology"/>
<dbReference type="PANTHER" id="PTHR11669:SF0">
    <property type="entry name" value="PROTEIN STICHEL-LIKE 2"/>
    <property type="match status" value="1"/>
</dbReference>
<name>A0A0G0DIC7_9BACT</name>
<dbReference type="SUPFAM" id="SSF48019">
    <property type="entry name" value="post-AAA+ oligomerization domain-like"/>
    <property type="match status" value="1"/>
</dbReference>
<evidence type="ECO:0000256" key="7">
    <source>
        <dbReference type="ARBA" id="ARBA00049244"/>
    </source>
</evidence>
<dbReference type="GO" id="GO:0003887">
    <property type="term" value="F:DNA-directed DNA polymerase activity"/>
    <property type="evidence" value="ECO:0007669"/>
    <property type="project" value="UniProtKB-KW"/>
</dbReference>
<dbReference type="AlphaFoldDB" id="A0A0G0DIC7"/>
<dbReference type="SMART" id="SM00382">
    <property type="entry name" value="AAA"/>
    <property type="match status" value="1"/>
</dbReference>
<dbReference type="Proteomes" id="UP000034316">
    <property type="component" value="Unassembled WGS sequence"/>
</dbReference>
<dbReference type="Gene3D" id="3.40.50.300">
    <property type="entry name" value="P-loop containing nucleotide triphosphate hydrolases"/>
    <property type="match status" value="1"/>
</dbReference>
<comment type="subunit">
    <text evidence="8">DNA polymerase III contains a core (composed of alpha, epsilon and theta chains) that associates with a tau subunit. This core dimerizes to form the POLIII' complex. PolIII' associates with the gamma complex (composed of gamma, delta, delta', psi and chi chains) and with the beta chain to form the complete DNA polymerase III complex.</text>
</comment>
<dbReference type="InterPro" id="IPR045085">
    <property type="entry name" value="HLD_clamp_pol_III_gamma_tau"/>
</dbReference>
<evidence type="ECO:0000313" key="11">
    <source>
        <dbReference type="Proteomes" id="UP000034316"/>
    </source>
</evidence>
<dbReference type="PATRIC" id="fig|1618333.3.peg.396"/>
<dbReference type="GO" id="GO:0046872">
    <property type="term" value="F:metal ion binding"/>
    <property type="evidence" value="ECO:0007669"/>
    <property type="project" value="UniProtKB-KW"/>
</dbReference>
<dbReference type="InterPro" id="IPR008921">
    <property type="entry name" value="DNA_pol3_clamp-load_cplx_C"/>
</dbReference>
<dbReference type="Pfam" id="PF22608">
    <property type="entry name" value="DNAX_ATPase_lid"/>
    <property type="match status" value="1"/>
</dbReference>
<evidence type="ECO:0000256" key="1">
    <source>
        <dbReference type="ARBA" id="ARBA00006360"/>
    </source>
</evidence>
<gene>
    <name evidence="8" type="primary">dnaX</name>
    <name evidence="10" type="ORF">UR93_C0011G0014</name>
</gene>
<evidence type="ECO:0000313" key="10">
    <source>
        <dbReference type="EMBL" id="KKP88566.1"/>
    </source>
</evidence>
<dbReference type="NCBIfam" id="TIGR02397">
    <property type="entry name" value="dnaX_nterm"/>
    <property type="match status" value="1"/>
</dbReference>
<comment type="catalytic activity">
    <reaction evidence="7 8">
        <text>DNA(n) + a 2'-deoxyribonucleoside 5'-triphosphate = DNA(n+1) + diphosphate</text>
        <dbReference type="Rhea" id="RHEA:22508"/>
        <dbReference type="Rhea" id="RHEA-COMP:17339"/>
        <dbReference type="Rhea" id="RHEA-COMP:17340"/>
        <dbReference type="ChEBI" id="CHEBI:33019"/>
        <dbReference type="ChEBI" id="CHEBI:61560"/>
        <dbReference type="ChEBI" id="CHEBI:173112"/>
        <dbReference type="EC" id="2.7.7.7"/>
    </reaction>
</comment>
<keyword evidence="2" id="KW-0479">Metal-binding</keyword>
<feature type="domain" description="AAA+ ATPase" evidence="9">
    <location>
        <begin position="34"/>
        <end position="202"/>
    </location>
</feature>
<comment type="caution">
    <text evidence="10">The sequence shown here is derived from an EMBL/GenBank/DDBJ whole genome shotgun (WGS) entry which is preliminary data.</text>
</comment>
<dbReference type="InterPro" id="IPR027417">
    <property type="entry name" value="P-loop_NTPase"/>
</dbReference>
<reference evidence="10 11" key="1">
    <citation type="journal article" date="2015" name="Nature">
        <title>rRNA introns, odd ribosomes, and small enigmatic genomes across a large radiation of phyla.</title>
        <authorList>
            <person name="Brown C.T."/>
            <person name="Hug L.A."/>
            <person name="Thomas B.C."/>
            <person name="Sharon I."/>
            <person name="Castelle C.J."/>
            <person name="Singh A."/>
            <person name="Wilkins M.J."/>
            <person name="Williams K.H."/>
            <person name="Banfield J.F."/>
        </authorList>
    </citation>
    <scope>NUCLEOTIDE SEQUENCE [LARGE SCALE GENOMIC DNA]</scope>
</reference>
<dbReference type="InterPro" id="IPR003593">
    <property type="entry name" value="AAA+_ATPase"/>
</dbReference>
<evidence type="ECO:0000256" key="8">
    <source>
        <dbReference type="RuleBase" id="RU364063"/>
    </source>
</evidence>
<evidence type="ECO:0000256" key="3">
    <source>
        <dbReference type="ARBA" id="ARBA00022741"/>
    </source>
</evidence>
<dbReference type="EMBL" id="LBRB01000011">
    <property type="protein sequence ID" value="KKP88566.1"/>
    <property type="molecule type" value="Genomic_DNA"/>
</dbReference>
<dbReference type="GO" id="GO:0006261">
    <property type="term" value="P:DNA-templated DNA replication"/>
    <property type="evidence" value="ECO:0007669"/>
    <property type="project" value="TreeGrafter"/>
</dbReference>
<dbReference type="PANTHER" id="PTHR11669">
    <property type="entry name" value="REPLICATION FACTOR C / DNA POLYMERASE III GAMMA-TAU SUBUNIT"/>
    <property type="match status" value="1"/>
</dbReference>
<sequence>MALYHKYRPQTFAEVLGQDHIIEILTNALKQDRVYHAYLFCGPRGLGKTTVARILAKAVNCQQFLVHSSQFTDHGSQRASSVNHEPSTVNQFEPCEKCQACLSANRGSSLDIIEIDAASNRGIDEIRELREKSRFSASVIGRKKTFIIDEVHSLTKEAFNALLKTIEEPLEHLMFIMATTESHKIPATILSRVQRFDFKKPPVDTISKHIDQVAKNEKISLDQEAISVLAKLAEGSFRDALSLLDQIKETKKDRQISSDDVIKNFGLARISVINQLIDLITTGNHNKAIEVLEKMEASGVDPNYLVENMIENLIEKLKNSPEDIYLKSIEILARAQNKIRFSPLSYLPIKLAVFKIRTSANPVAQEKVEIIKNDPKKEPEMFEEKTDNKSVIKPASKSNKNSQWSEIINQIKIENPSLSALLESCAPETKNDTFTIMTRYKFHKDNLDKSNNLDLLKNVITQKLGQNIQVMTEINAEYCQNYFSTKEEELVKNAEEIFK</sequence>
<keyword evidence="4" id="KW-0862">Zinc</keyword>
<dbReference type="InterPro" id="IPR012763">
    <property type="entry name" value="DNA_pol_III_sug/sutau_N"/>
</dbReference>
<dbReference type="Gene3D" id="1.10.8.60">
    <property type="match status" value="1"/>
</dbReference>
<accession>A0A0G0DIC7</accession>
<evidence type="ECO:0000256" key="2">
    <source>
        <dbReference type="ARBA" id="ARBA00022723"/>
    </source>
</evidence>
<dbReference type="Pfam" id="PF13177">
    <property type="entry name" value="DNA_pol3_delta2"/>
    <property type="match status" value="2"/>
</dbReference>
<evidence type="ECO:0000256" key="5">
    <source>
        <dbReference type="ARBA" id="ARBA00022840"/>
    </source>
</evidence>
<dbReference type="EC" id="2.7.7.7" evidence="8"/>
<keyword evidence="8" id="KW-0548">Nucleotidyltransferase</keyword>
<evidence type="ECO:0000256" key="6">
    <source>
        <dbReference type="ARBA" id="ARBA00022932"/>
    </source>
</evidence>
<dbReference type="CDD" id="cd00009">
    <property type="entry name" value="AAA"/>
    <property type="match status" value="1"/>
</dbReference>
<keyword evidence="6 8" id="KW-0239">DNA-directed DNA polymerase</keyword>
<dbReference type="InterPro" id="IPR024754">
    <property type="entry name" value="DNA_PolC-like_N_II"/>
</dbReference>
<dbReference type="CDD" id="cd18137">
    <property type="entry name" value="HLD_clamp_pol_III_gamma_tau"/>
    <property type="match status" value="1"/>
</dbReference>
<comment type="function">
    <text evidence="8">DNA polymerase III is a complex, multichain enzyme responsible for most of the replicative synthesis in bacteria. This DNA polymerase also exhibits 3' to 5' exonuclease activity.</text>
</comment>
<keyword evidence="8" id="KW-0235">DNA replication</keyword>
<protein>
    <recommendedName>
        <fullName evidence="8">DNA polymerase III subunit gamma/tau</fullName>
        <ecNumber evidence="8">2.7.7.7</ecNumber>
    </recommendedName>
</protein>
<organism evidence="10 11">
    <name type="scientific">Berkelbacteria bacterium GW2011_GWA2_35_9</name>
    <dbReference type="NCBI Taxonomy" id="1618333"/>
    <lineage>
        <taxon>Bacteria</taxon>
        <taxon>Candidatus Berkelbacteria</taxon>
    </lineage>
</organism>
<keyword evidence="8" id="KW-0808">Transferase</keyword>
<comment type="similarity">
    <text evidence="1 8">Belongs to the DnaX/STICHEL family.</text>
</comment>
<dbReference type="InterPro" id="IPR050238">
    <property type="entry name" value="DNA_Rep/Repair_Clamp_Loader"/>
</dbReference>
<dbReference type="GO" id="GO:0005524">
    <property type="term" value="F:ATP binding"/>
    <property type="evidence" value="ECO:0007669"/>
    <property type="project" value="UniProtKB-KW"/>
</dbReference>
<keyword evidence="5 8" id="KW-0067">ATP-binding</keyword>
<dbReference type="GO" id="GO:0003677">
    <property type="term" value="F:DNA binding"/>
    <property type="evidence" value="ECO:0007669"/>
    <property type="project" value="InterPro"/>
</dbReference>
<dbReference type="GO" id="GO:0009360">
    <property type="term" value="C:DNA polymerase III complex"/>
    <property type="evidence" value="ECO:0007669"/>
    <property type="project" value="InterPro"/>
</dbReference>
<evidence type="ECO:0000256" key="4">
    <source>
        <dbReference type="ARBA" id="ARBA00022833"/>
    </source>
</evidence>
<dbReference type="STRING" id="1618333.UR93_C0011G0014"/>
<evidence type="ECO:0000259" key="9">
    <source>
        <dbReference type="SMART" id="SM00382"/>
    </source>
</evidence>
<dbReference type="Pfam" id="PF11490">
    <property type="entry name" value="DNA_pol3_a_NII"/>
    <property type="match status" value="1"/>
</dbReference>
<keyword evidence="3 8" id="KW-0547">Nucleotide-binding</keyword>
<dbReference type="SUPFAM" id="SSF52540">
    <property type="entry name" value="P-loop containing nucleoside triphosphate hydrolases"/>
    <property type="match status" value="1"/>
</dbReference>